<dbReference type="GO" id="GO:0031201">
    <property type="term" value="C:SNARE complex"/>
    <property type="evidence" value="ECO:0007669"/>
    <property type="project" value="TreeGrafter"/>
</dbReference>
<evidence type="ECO:0000256" key="2">
    <source>
        <dbReference type="ARBA" id="ARBA00022483"/>
    </source>
</evidence>
<dbReference type="GO" id="GO:0006893">
    <property type="term" value="P:Golgi to plasma membrane transport"/>
    <property type="evidence" value="ECO:0007669"/>
    <property type="project" value="TreeGrafter"/>
</dbReference>
<comment type="similarity">
    <text evidence="1">Belongs to the WD repeat L(2)GL family.</text>
</comment>
<dbReference type="AlphaFoldDB" id="H2ZJQ6"/>
<keyword evidence="3 5" id="KW-0853">WD repeat</keyword>
<dbReference type="CDD" id="cd15873">
    <property type="entry name" value="R-SNARE_STXBP5_6"/>
    <property type="match status" value="1"/>
</dbReference>
<dbReference type="GeneTree" id="ENSGT00950000182906"/>
<keyword evidence="8" id="KW-1185">Reference proteome</keyword>
<evidence type="ECO:0000256" key="5">
    <source>
        <dbReference type="PROSITE-ProRule" id="PRU00221"/>
    </source>
</evidence>
<dbReference type="SUPFAM" id="SSF58038">
    <property type="entry name" value="SNARE fusion complex"/>
    <property type="match status" value="1"/>
</dbReference>
<dbReference type="GO" id="GO:0045159">
    <property type="term" value="F:myosin II binding"/>
    <property type="evidence" value="ECO:0007669"/>
    <property type="project" value="TreeGrafter"/>
</dbReference>
<dbReference type="OMA" id="ICLNSSY"/>
<evidence type="ECO:0000313" key="8">
    <source>
        <dbReference type="Proteomes" id="UP000007875"/>
    </source>
</evidence>
<dbReference type="Gene3D" id="2.130.10.10">
    <property type="entry name" value="YVTN repeat-like/Quinoprotein amine dehydrogenase"/>
    <property type="match status" value="2"/>
</dbReference>
<dbReference type="PANTHER" id="PTHR10241:SF25">
    <property type="entry name" value="TOMOSYN, ISOFORM C"/>
    <property type="match status" value="1"/>
</dbReference>
<proteinExistence type="inferred from homology"/>
<dbReference type="GO" id="GO:0005096">
    <property type="term" value="F:GTPase activator activity"/>
    <property type="evidence" value="ECO:0007669"/>
    <property type="project" value="TreeGrafter"/>
</dbReference>
<reference evidence="7" key="2">
    <citation type="submission" date="2025-08" db="UniProtKB">
        <authorList>
            <consortium name="Ensembl"/>
        </authorList>
    </citation>
    <scope>IDENTIFICATION</scope>
</reference>
<evidence type="ECO:0000256" key="4">
    <source>
        <dbReference type="ARBA" id="ARBA00022737"/>
    </source>
</evidence>
<dbReference type="PROSITE" id="PS50082">
    <property type="entry name" value="WD_REPEATS_2"/>
    <property type="match status" value="1"/>
</dbReference>
<organism evidence="7 8">
    <name type="scientific">Ciona savignyi</name>
    <name type="common">Pacific transparent sea squirt</name>
    <dbReference type="NCBI Taxonomy" id="51511"/>
    <lineage>
        <taxon>Eukaryota</taxon>
        <taxon>Metazoa</taxon>
        <taxon>Chordata</taxon>
        <taxon>Tunicata</taxon>
        <taxon>Ascidiacea</taxon>
        <taxon>Phlebobranchia</taxon>
        <taxon>Cionidae</taxon>
        <taxon>Ciona</taxon>
    </lineage>
</organism>
<dbReference type="eggNOG" id="KOG1983">
    <property type="taxonomic scope" value="Eukaryota"/>
</dbReference>
<dbReference type="InterPro" id="IPR036322">
    <property type="entry name" value="WD40_repeat_dom_sf"/>
</dbReference>
<evidence type="ECO:0000256" key="1">
    <source>
        <dbReference type="ARBA" id="ARBA00008070"/>
    </source>
</evidence>
<dbReference type="GO" id="GO:0005886">
    <property type="term" value="C:plasma membrane"/>
    <property type="evidence" value="ECO:0007669"/>
    <property type="project" value="TreeGrafter"/>
</dbReference>
<dbReference type="Gene3D" id="1.20.5.110">
    <property type="match status" value="1"/>
</dbReference>
<dbReference type="SUPFAM" id="SSF50978">
    <property type="entry name" value="WD40 repeat-like"/>
    <property type="match status" value="2"/>
</dbReference>
<dbReference type="Pfam" id="PF08366">
    <property type="entry name" value="LLGL"/>
    <property type="match status" value="1"/>
</dbReference>
<sequence>MPKMNFKRVLEALSGNISGLSSSSSNQNIEPNFSSTLTADQFQPYKISRHGFPYRPTAFAYDPVQKLIAIGTYAGTIRIIGCDGVDRYITHESDKPVINLIFLNNQGALISVCADDAIHLWNLRQTQPAILHSLQFNRERITCCNLPHGSKWLYIGTDKGNVHLCHIESFTLSGYSISWNKAIELSQKSHPGQVIAISENPCNESRIIIAFQCGSFVLWDLKQKQALQRYFCNNTIHQVCWHQEGKQFMCSHNDGLISLWSVTSSAKPLSFQRPHGKHNKLPRPLRKLTGWAAQTRKEIFESLVIFSGGLLDDYDSQPSITIMQGKSITVLEMGSPVVDFIAVSSTPWKCDNQDPTDILILLNKELVVLDLKTPGYPCIEPPHALDIHDSPVTCLEFFLDTDATLLPTLQHIAALKPHNSNSSKKAWPISGGESKMGDYEGIPELLVSGHADGSVRFWDATAGFLKPIYKLRTYKIFHRARNSSGDEEEDLCRITNIALCTHTQTLITTNVSSTIIIYKLNASEIHTEITFLPSNITCLCARLNCPRQPTLPEPIRMIMVNLRSRPIAPHPTQVLCSTDGDNYGVAKSSAKSGSFRQSPGFQSNFLCLLSDDGTSPPMSVFLSVDTVNNLLSVGTIMSLCVIDLTQKSLLFNVNTNNVLLSIDGKMQISKLRAAEKEDSLTNLESGSAVPSTKSKRHIKISKKNTSLSLEKSIGSLENFDDENYYSEFLFFSRLLYQILQFCSKLHSIKLQKSEKKWIKHANLKIRGSSSNDSDQPRLNECVTLLTFSSTHLRKSYNSMIPCLWVGTQSGCLFSIAFNNSDRRNNHRVAILPLGTLLQLNGAIVSCVFMSSTGQVLEGSTKLPSQLASEEKADHDHDTTGDASRDIQFMVVTSERQVKTFSFPGLSCIHVYDLPLECGQFIRSSVDTLMSGVCSACYTSNGHIVVLTLPSLNTLLNVAYLPTDERIAHTFCFTSDGQAMFLPTPTEIQRIAYYGGIHENVQELVGHLFFPCPDVEKPATGFLKGLFGGGYTSLDRDSLFGENVNGKTKSIAKLIPGTGGSSFEGFRHGEFSKLKNQVVERGERLGELEEATQRLHDSASRFSAVSHAVMLKYKNKKWYQM</sequence>
<dbReference type="STRING" id="51511.ENSCSAVP00000017822"/>
<reference evidence="8" key="1">
    <citation type="submission" date="2003-08" db="EMBL/GenBank/DDBJ databases">
        <authorList>
            <person name="Birren B."/>
            <person name="Nusbaum C."/>
            <person name="Abebe A."/>
            <person name="Abouelleil A."/>
            <person name="Adekoya E."/>
            <person name="Ait-zahra M."/>
            <person name="Allen N."/>
            <person name="Allen T."/>
            <person name="An P."/>
            <person name="Anderson M."/>
            <person name="Anderson S."/>
            <person name="Arachchi H."/>
            <person name="Armbruster J."/>
            <person name="Bachantsang P."/>
            <person name="Baldwin J."/>
            <person name="Barry A."/>
            <person name="Bayul T."/>
            <person name="Blitshsteyn B."/>
            <person name="Bloom T."/>
            <person name="Blye J."/>
            <person name="Boguslavskiy L."/>
            <person name="Borowsky M."/>
            <person name="Boukhgalter B."/>
            <person name="Brunache A."/>
            <person name="Butler J."/>
            <person name="Calixte N."/>
            <person name="Calvo S."/>
            <person name="Camarata J."/>
            <person name="Campo K."/>
            <person name="Chang J."/>
            <person name="Cheshatsang Y."/>
            <person name="Citroen M."/>
            <person name="Collymore A."/>
            <person name="Considine T."/>
            <person name="Cook A."/>
            <person name="Cooke P."/>
            <person name="Corum B."/>
            <person name="Cuomo C."/>
            <person name="David R."/>
            <person name="Dawoe T."/>
            <person name="Degray S."/>
            <person name="Dodge S."/>
            <person name="Dooley K."/>
            <person name="Dorje P."/>
            <person name="Dorjee K."/>
            <person name="Dorris L."/>
            <person name="Duffey N."/>
            <person name="Dupes A."/>
            <person name="Elkins T."/>
            <person name="Engels R."/>
            <person name="Erickson J."/>
            <person name="Farina A."/>
            <person name="Faro S."/>
            <person name="Ferreira P."/>
            <person name="Fischer H."/>
            <person name="Fitzgerald M."/>
            <person name="Foley K."/>
            <person name="Gage D."/>
            <person name="Galagan J."/>
            <person name="Gearin G."/>
            <person name="Gnerre S."/>
            <person name="Gnirke A."/>
            <person name="Goyette A."/>
            <person name="Graham J."/>
            <person name="Grandbois E."/>
            <person name="Gyaltsen K."/>
            <person name="Hafez N."/>
            <person name="Hagopian D."/>
            <person name="Hagos B."/>
            <person name="Hall J."/>
            <person name="Hatcher B."/>
            <person name="Heller A."/>
            <person name="Higgins H."/>
            <person name="Honan T."/>
            <person name="Horn A."/>
            <person name="Houde N."/>
            <person name="Hughes L."/>
            <person name="Hulme W."/>
            <person name="Husby E."/>
            <person name="Iliev I."/>
            <person name="Jaffe D."/>
            <person name="Jones C."/>
            <person name="Kamal M."/>
            <person name="Kamat A."/>
            <person name="Kamvysselis M."/>
            <person name="Karlsson E."/>
            <person name="Kells C."/>
            <person name="Kieu A."/>
            <person name="Kisner P."/>
            <person name="Kodira C."/>
            <person name="Kulbokas E."/>
            <person name="Labutti K."/>
            <person name="Lama D."/>
            <person name="Landers T."/>
            <person name="Leger J."/>
            <person name="Levine S."/>
            <person name="Lewis D."/>
            <person name="Lewis T."/>
            <person name="Lindblad-toh K."/>
            <person name="Liu X."/>
            <person name="Lokyitsang T."/>
            <person name="Lokyitsang Y."/>
            <person name="Lucien O."/>
            <person name="Lui A."/>
            <person name="Ma L.J."/>
            <person name="Mabbitt R."/>
            <person name="Macdonald J."/>
            <person name="Maclean C."/>
            <person name="Major J."/>
            <person name="Manning J."/>
            <person name="Marabella R."/>
            <person name="Maru K."/>
            <person name="Matthews C."/>
            <person name="Mauceli E."/>
            <person name="Mccarthy M."/>
            <person name="Mcdonough S."/>
            <person name="Mcghee T."/>
            <person name="Meldrim J."/>
            <person name="Meneus L."/>
            <person name="Mesirov J."/>
            <person name="Mihalev A."/>
            <person name="Mihova T."/>
            <person name="Mikkelsen T."/>
            <person name="Mlenga V."/>
            <person name="Moru K."/>
            <person name="Mozes J."/>
            <person name="Mulrain L."/>
            <person name="Munson G."/>
            <person name="Naylor J."/>
            <person name="Newes C."/>
            <person name="Nguyen C."/>
            <person name="Nguyen N."/>
            <person name="Nguyen T."/>
            <person name="Nicol R."/>
            <person name="Nielsen C."/>
            <person name="Nizzari M."/>
            <person name="Norbu C."/>
            <person name="Norbu N."/>
            <person name="O'donnell P."/>
            <person name="Okoawo O."/>
            <person name="O'leary S."/>
            <person name="Omotosho B."/>
            <person name="O'neill K."/>
            <person name="Osman S."/>
            <person name="Parker S."/>
            <person name="Perrin D."/>
            <person name="Phunkhang P."/>
            <person name="Piqani B."/>
            <person name="Purcell S."/>
            <person name="Rachupka T."/>
            <person name="Ramasamy U."/>
            <person name="Rameau R."/>
            <person name="Ray V."/>
            <person name="Raymond C."/>
            <person name="Retta R."/>
            <person name="Richardson S."/>
            <person name="Rise C."/>
            <person name="Rodriguez J."/>
            <person name="Rogers J."/>
            <person name="Rogov P."/>
            <person name="Rutman M."/>
            <person name="Schupbach R."/>
            <person name="Seaman C."/>
            <person name="Settipalli S."/>
            <person name="Sharpe T."/>
            <person name="Sheridan J."/>
            <person name="Sherpa N."/>
            <person name="Shi J."/>
            <person name="Smirnov S."/>
            <person name="Smith C."/>
            <person name="Sougnez C."/>
            <person name="Spencer B."/>
            <person name="Stalker J."/>
            <person name="Stange-thomann N."/>
            <person name="Stavropoulos S."/>
            <person name="Stetson K."/>
            <person name="Stone C."/>
            <person name="Stone S."/>
            <person name="Stubbs M."/>
            <person name="Talamas J."/>
            <person name="Tchuinga P."/>
            <person name="Tenzing P."/>
            <person name="Tesfaye S."/>
            <person name="Theodore J."/>
            <person name="Thoulutsang Y."/>
            <person name="Topham K."/>
            <person name="Towey S."/>
            <person name="Tsamla T."/>
            <person name="Tsomo N."/>
            <person name="Vallee D."/>
            <person name="Vassiliev H."/>
            <person name="Venkataraman V."/>
            <person name="Vinson J."/>
            <person name="Vo A."/>
            <person name="Wade C."/>
            <person name="Wang S."/>
            <person name="Wangchuk T."/>
            <person name="Wangdi T."/>
            <person name="Whittaker C."/>
            <person name="Wilkinson J."/>
            <person name="Wu Y."/>
            <person name="Wyman D."/>
            <person name="Yadav S."/>
            <person name="Yang S."/>
            <person name="Yang X."/>
            <person name="Yeager S."/>
            <person name="Yee E."/>
            <person name="Young G."/>
            <person name="Zainoun J."/>
            <person name="Zembeck L."/>
            <person name="Zimmer A."/>
            <person name="Zody M."/>
            <person name="Lander E."/>
        </authorList>
    </citation>
    <scope>NUCLEOTIDE SEQUENCE [LARGE SCALE GENOMIC DNA]</scope>
</reference>
<evidence type="ECO:0000256" key="3">
    <source>
        <dbReference type="ARBA" id="ARBA00022574"/>
    </source>
</evidence>
<dbReference type="InterPro" id="IPR015943">
    <property type="entry name" value="WD40/YVTN_repeat-like_dom_sf"/>
</dbReference>
<dbReference type="GO" id="GO:0019905">
    <property type="term" value="F:syntaxin binding"/>
    <property type="evidence" value="ECO:0007669"/>
    <property type="project" value="TreeGrafter"/>
</dbReference>
<dbReference type="InterPro" id="IPR013577">
    <property type="entry name" value="LLGL2"/>
</dbReference>
<dbReference type="PANTHER" id="PTHR10241">
    <property type="entry name" value="LETHAL 2 GIANT LARVAE PROTEIN"/>
    <property type="match status" value="1"/>
</dbReference>
<dbReference type="InterPro" id="IPR001680">
    <property type="entry name" value="WD40_rpt"/>
</dbReference>
<dbReference type="SMART" id="SM00320">
    <property type="entry name" value="WD40"/>
    <property type="match status" value="7"/>
</dbReference>
<evidence type="ECO:0000313" key="7">
    <source>
        <dbReference type="Ensembl" id="ENSCSAVP00000017822.1"/>
    </source>
</evidence>
<feature type="repeat" description="WD" evidence="5">
    <location>
        <begin position="445"/>
        <end position="459"/>
    </location>
</feature>
<dbReference type="PRINTS" id="PR00962">
    <property type="entry name" value="LETHAL2GIANT"/>
</dbReference>
<keyword evidence="2" id="KW-0268">Exocytosis</keyword>
<reference evidence="7" key="3">
    <citation type="submission" date="2025-09" db="UniProtKB">
        <authorList>
            <consortium name="Ensembl"/>
        </authorList>
    </citation>
    <scope>IDENTIFICATION</scope>
</reference>
<dbReference type="FunFam" id="2.130.10.10:FF:000521">
    <property type="entry name" value="syntaxin-binding protein 5-like isoform X1"/>
    <property type="match status" value="1"/>
</dbReference>
<name>H2ZJQ6_CIOSA</name>
<dbReference type="InParanoid" id="H2ZJQ6"/>
<accession>H2ZJQ6</accession>
<evidence type="ECO:0000259" key="6">
    <source>
        <dbReference type="Pfam" id="PF08366"/>
    </source>
</evidence>
<dbReference type="GO" id="GO:0006887">
    <property type="term" value="P:exocytosis"/>
    <property type="evidence" value="ECO:0007669"/>
    <property type="project" value="UniProtKB-KW"/>
</dbReference>
<keyword evidence="4" id="KW-0677">Repeat</keyword>
<feature type="domain" description="Lethal giant larvae homologue 2" evidence="6">
    <location>
        <begin position="282"/>
        <end position="377"/>
    </location>
</feature>
<dbReference type="InterPro" id="IPR000664">
    <property type="entry name" value="Lethal2_giant"/>
</dbReference>
<dbReference type="Proteomes" id="UP000007875">
    <property type="component" value="Unassembled WGS sequence"/>
</dbReference>
<protein>
    <recommendedName>
        <fullName evidence="6">Lethal giant larvae homologue 2 domain-containing protein</fullName>
    </recommendedName>
</protein>
<dbReference type="Ensembl" id="ENSCSAVT00000018016.1">
    <property type="protein sequence ID" value="ENSCSAVP00000017822.1"/>
    <property type="gene ID" value="ENSCSAVG00000010491.1"/>
</dbReference>